<evidence type="ECO:0000259" key="2">
    <source>
        <dbReference type="Pfam" id="PF03328"/>
    </source>
</evidence>
<dbReference type="SUPFAM" id="SSF51621">
    <property type="entry name" value="Phosphoenolpyruvate/pyruvate domain"/>
    <property type="match status" value="1"/>
</dbReference>
<feature type="domain" description="HpcH/HpaI aldolase/citrate lyase" evidence="2">
    <location>
        <begin position="12"/>
        <end position="49"/>
    </location>
</feature>
<dbReference type="Pfam" id="PF03328">
    <property type="entry name" value="HpcH_HpaI"/>
    <property type="match status" value="1"/>
</dbReference>
<dbReference type="Gene3D" id="3.20.20.60">
    <property type="entry name" value="Phosphoenolpyruvate-binding domains"/>
    <property type="match status" value="1"/>
</dbReference>
<evidence type="ECO:0000256" key="1">
    <source>
        <dbReference type="ARBA" id="ARBA00022723"/>
    </source>
</evidence>
<dbReference type="InterPro" id="IPR040442">
    <property type="entry name" value="Pyrv_kinase-like_dom_sf"/>
</dbReference>
<dbReference type="EMBL" id="FXUL01000012">
    <property type="protein sequence ID" value="SMP67110.1"/>
    <property type="molecule type" value="Genomic_DNA"/>
</dbReference>
<evidence type="ECO:0000313" key="4">
    <source>
        <dbReference type="Proteomes" id="UP001158049"/>
    </source>
</evidence>
<proteinExistence type="predicted"/>
<reference evidence="3 4" key="1">
    <citation type="submission" date="2017-05" db="EMBL/GenBank/DDBJ databases">
        <authorList>
            <person name="Varghese N."/>
            <person name="Submissions S."/>
        </authorList>
    </citation>
    <scope>NUCLEOTIDE SEQUENCE [LARGE SCALE GENOMIC DNA]</scope>
    <source>
        <strain evidence="3 4">DSM 26001</strain>
    </source>
</reference>
<comment type="caution">
    <text evidence="3">The sequence shown here is derived from an EMBL/GenBank/DDBJ whole genome shotgun (WGS) entry which is preliminary data.</text>
</comment>
<dbReference type="GO" id="GO:0016829">
    <property type="term" value="F:lyase activity"/>
    <property type="evidence" value="ECO:0007669"/>
    <property type="project" value="UniProtKB-KW"/>
</dbReference>
<accession>A0ABY1QFS4</accession>
<name>A0ABY1QFS4_9BURK</name>
<keyword evidence="1" id="KW-0479">Metal-binding</keyword>
<sequence length="50" mass="5516">MHDAKPRAIIMRTKLFVPGSRPELFEKALQSGADAISIDLEDAVTDDCKD</sequence>
<dbReference type="InterPro" id="IPR005000">
    <property type="entry name" value="Aldolase/citrate-lyase_domain"/>
</dbReference>
<gene>
    <name evidence="3" type="ORF">SAMN06295970_112103</name>
</gene>
<organism evidence="3 4">
    <name type="scientific">Noviherbaspirillum suwonense</name>
    <dbReference type="NCBI Taxonomy" id="1224511"/>
    <lineage>
        <taxon>Bacteria</taxon>
        <taxon>Pseudomonadati</taxon>
        <taxon>Pseudomonadota</taxon>
        <taxon>Betaproteobacteria</taxon>
        <taxon>Burkholderiales</taxon>
        <taxon>Oxalobacteraceae</taxon>
        <taxon>Noviherbaspirillum</taxon>
    </lineage>
</organism>
<keyword evidence="4" id="KW-1185">Reference proteome</keyword>
<dbReference type="InterPro" id="IPR015813">
    <property type="entry name" value="Pyrv/PenolPyrv_kinase-like_dom"/>
</dbReference>
<keyword evidence="3" id="KW-0456">Lyase</keyword>
<dbReference type="Proteomes" id="UP001158049">
    <property type="component" value="Unassembled WGS sequence"/>
</dbReference>
<protein>
    <submittedName>
        <fullName evidence="3">HpcH/HpaI aldolase/citrate lyase family protein</fullName>
    </submittedName>
</protein>
<evidence type="ECO:0000313" key="3">
    <source>
        <dbReference type="EMBL" id="SMP67110.1"/>
    </source>
</evidence>